<proteinExistence type="predicted"/>
<comment type="caution">
    <text evidence="1">The sequence shown here is derived from an EMBL/GenBank/DDBJ whole genome shotgun (WGS) entry which is preliminary data.</text>
</comment>
<dbReference type="EMBL" id="JALBCA010000034">
    <property type="protein sequence ID" value="KAI2388021.1"/>
    <property type="molecule type" value="Genomic_DNA"/>
</dbReference>
<sequence>MTMTRPSTSMNTLPAQTLFYHISRHWDAADKIHGRFLRIPYEKKNCAERSGPTVELNAATDSIKKFCKKYRDKRVDDKGFRESPDMGAGIVFSLSSRLNHICPEKFSNTLRVSDCEWLLKACLEMCVKTASKRHGGIIKDGCFVWSAVAKEYEGDLQCQKETGADKDIGVDEEKVIESAKDFCAKHAAKRVKPEKGFNEMYFYDTRNSAAEFSISYNNSAECSPSKVPEYDLDQAACERFFTRAIKGCDTNTRVAKYGGDVGDHCGVFRIKTRNVERFKCINNPRPDPTSMPSELALAATKDYCGRKLELDPDYKYDNEFHQTTPKGSGEGAFVQGDTVVRMKAQFLGSAGDRDCPKQKKFTMKPDECERKLRVIIDGCQEKGGALIDKTSHGCVWWEIFGQKARK</sequence>
<name>A0ACB8UYA9_9EURO</name>
<organism evidence="1">
    <name type="scientific">Ophidiomyces ophidiicola</name>
    <dbReference type="NCBI Taxonomy" id="1387563"/>
    <lineage>
        <taxon>Eukaryota</taxon>
        <taxon>Fungi</taxon>
        <taxon>Dikarya</taxon>
        <taxon>Ascomycota</taxon>
        <taxon>Pezizomycotina</taxon>
        <taxon>Eurotiomycetes</taxon>
        <taxon>Eurotiomycetidae</taxon>
        <taxon>Onygenales</taxon>
        <taxon>Onygenaceae</taxon>
        <taxon>Ophidiomyces</taxon>
    </lineage>
</organism>
<evidence type="ECO:0000313" key="1">
    <source>
        <dbReference type="EMBL" id="KAI2388021.1"/>
    </source>
</evidence>
<reference evidence="1" key="1">
    <citation type="journal article" date="2022" name="bioRxiv">
        <title>Population genetic analysis of Ophidiomyces ophidiicola, the causative agent of snake fungal disease, indicates recent introductions to the USA.</title>
        <authorList>
            <person name="Ladner J.T."/>
            <person name="Palmer J.M."/>
            <person name="Ettinger C.L."/>
            <person name="Stajich J.E."/>
            <person name="Farrell T.M."/>
            <person name="Glorioso B.M."/>
            <person name="Lawson B."/>
            <person name="Price S.J."/>
            <person name="Stengle A.G."/>
            <person name="Grear D.A."/>
            <person name="Lorch J.M."/>
        </authorList>
    </citation>
    <scope>NUCLEOTIDE SEQUENCE</scope>
    <source>
        <strain evidence="1">NWHC 24266-5</strain>
    </source>
</reference>
<accession>A0ACB8UYA9</accession>
<gene>
    <name evidence="1" type="ORF">LOY88_002818</name>
</gene>
<protein>
    <submittedName>
        <fullName evidence="1">Uncharacterized protein</fullName>
    </submittedName>
</protein>